<dbReference type="AlphaFoldDB" id="A0A8C7Y923"/>
<dbReference type="Ensembl" id="ENSOSIT00000025404.1">
    <property type="protein sequence ID" value="ENSOSIP00000024053.1"/>
    <property type="gene ID" value="ENSOSIG00000012660.1"/>
</dbReference>
<sequence>MTKRRQKNNFFTKLSKKQKKHLKEFGEEHPFHDPPEVSGKTSDPTRCARGCSVTLFE</sequence>
<feature type="region of interest" description="Disordered" evidence="1">
    <location>
        <begin position="18"/>
        <end position="44"/>
    </location>
</feature>
<evidence type="ECO:0000313" key="2">
    <source>
        <dbReference type="Ensembl" id="ENSOSIP00000024053.1"/>
    </source>
</evidence>
<reference evidence="2" key="1">
    <citation type="submission" date="2025-08" db="UniProtKB">
        <authorList>
            <consortium name="Ensembl"/>
        </authorList>
    </citation>
    <scope>IDENTIFICATION</scope>
</reference>
<reference evidence="2" key="2">
    <citation type="submission" date="2025-09" db="UniProtKB">
        <authorList>
            <consortium name="Ensembl"/>
        </authorList>
    </citation>
    <scope>IDENTIFICATION</scope>
</reference>
<evidence type="ECO:0000313" key="3">
    <source>
        <dbReference type="Proteomes" id="UP000694383"/>
    </source>
</evidence>
<organism evidence="2 3">
    <name type="scientific">Oryzias sinensis</name>
    <name type="common">Chinese medaka</name>
    <dbReference type="NCBI Taxonomy" id="183150"/>
    <lineage>
        <taxon>Eukaryota</taxon>
        <taxon>Metazoa</taxon>
        <taxon>Chordata</taxon>
        <taxon>Craniata</taxon>
        <taxon>Vertebrata</taxon>
        <taxon>Euteleostomi</taxon>
        <taxon>Actinopterygii</taxon>
        <taxon>Neopterygii</taxon>
        <taxon>Teleostei</taxon>
        <taxon>Neoteleostei</taxon>
        <taxon>Acanthomorphata</taxon>
        <taxon>Ovalentaria</taxon>
        <taxon>Atherinomorphae</taxon>
        <taxon>Beloniformes</taxon>
        <taxon>Adrianichthyidae</taxon>
        <taxon>Oryziinae</taxon>
        <taxon>Oryzias</taxon>
    </lineage>
</organism>
<evidence type="ECO:0000256" key="1">
    <source>
        <dbReference type="SAM" id="MobiDB-lite"/>
    </source>
</evidence>
<name>A0A8C7Y923_9TELE</name>
<dbReference type="Proteomes" id="UP000694383">
    <property type="component" value="Unplaced"/>
</dbReference>
<dbReference type="GeneTree" id="ENSGT00940000178454"/>
<proteinExistence type="predicted"/>
<keyword evidence="3" id="KW-1185">Reference proteome</keyword>
<feature type="compositionally biased region" description="Basic and acidic residues" evidence="1">
    <location>
        <begin position="23"/>
        <end position="35"/>
    </location>
</feature>
<accession>A0A8C7Y923</accession>
<protein>
    <submittedName>
        <fullName evidence="2">Uncharacterized protein</fullName>
    </submittedName>
</protein>